<gene>
    <name evidence="4" type="ORF">LY90DRAFT_511708</name>
</gene>
<feature type="compositionally biased region" description="Acidic residues" evidence="1">
    <location>
        <begin position="5976"/>
        <end position="5991"/>
    </location>
</feature>
<keyword evidence="5" id="KW-1185">Reference proteome</keyword>
<feature type="compositionally biased region" description="Basic and acidic residues" evidence="1">
    <location>
        <begin position="6065"/>
        <end position="6074"/>
    </location>
</feature>
<keyword evidence="2" id="KW-0472">Membrane</keyword>
<dbReference type="STRING" id="1754190.A0A1Y2BKJ5"/>
<feature type="compositionally biased region" description="Basic and acidic residues" evidence="1">
    <location>
        <begin position="5992"/>
        <end position="6010"/>
    </location>
</feature>
<reference evidence="4 5" key="1">
    <citation type="submission" date="2016-08" db="EMBL/GenBank/DDBJ databases">
        <title>A Parts List for Fungal Cellulosomes Revealed by Comparative Genomics.</title>
        <authorList>
            <consortium name="DOE Joint Genome Institute"/>
            <person name="Haitjema C.H."/>
            <person name="Gilmore S.P."/>
            <person name="Henske J.K."/>
            <person name="Solomon K.V."/>
            <person name="De Groot R."/>
            <person name="Kuo A."/>
            <person name="Mondo S.J."/>
            <person name="Salamov A.A."/>
            <person name="Labutti K."/>
            <person name="Zhao Z."/>
            <person name="Chiniquy J."/>
            <person name="Barry K."/>
            <person name="Brewer H.M."/>
            <person name="Purvine S.O."/>
            <person name="Wright A.T."/>
            <person name="Boxma B."/>
            <person name="Van Alen T."/>
            <person name="Hackstein J.H."/>
            <person name="Baker S.E."/>
            <person name="Grigoriev I.V."/>
            <person name="O'Malley M.A."/>
        </authorList>
    </citation>
    <scope>NUCLEOTIDE SEQUENCE [LARGE SCALE GENOMIC DNA]</scope>
    <source>
        <strain evidence="4 5">G1</strain>
    </source>
</reference>
<evidence type="ECO:0000313" key="5">
    <source>
        <dbReference type="Proteomes" id="UP000193920"/>
    </source>
</evidence>
<dbReference type="Proteomes" id="UP000193920">
    <property type="component" value="Unassembled WGS sequence"/>
</dbReference>
<protein>
    <submittedName>
        <fullName evidence="4">Scaffoldin</fullName>
    </submittedName>
</protein>
<feature type="compositionally biased region" description="Low complexity" evidence="1">
    <location>
        <begin position="6011"/>
        <end position="6021"/>
    </location>
</feature>
<organism evidence="4 5">
    <name type="scientific">Neocallimastix californiae</name>
    <dbReference type="NCBI Taxonomy" id="1754190"/>
    <lineage>
        <taxon>Eukaryota</taxon>
        <taxon>Fungi</taxon>
        <taxon>Fungi incertae sedis</taxon>
        <taxon>Chytridiomycota</taxon>
        <taxon>Chytridiomycota incertae sedis</taxon>
        <taxon>Neocallimastigomycetes</taxon>
        <taxon>Neocallimastigales</taxon>
        <taxon>Neocallimastigaceae</taxon>
        <taxon>Neocallimastix</taxon>
    </lineage>
</organism>
<keyword evidence="3" id="KW-0732">Signal</keyword>
<feature type="signal peptide" evidence="3">
    <location>
        <begin position="1"/>
        <end position="22"/>
    </location>
</feature>
<sequence>MVNLKYIGLPLLVGLCIRRIKGACTFTYDDIITNIKANTCTADNDGYHYVVKSDDPTKYRMIKYTYDANATPKDKIEDTGAGFYVTKDKKYYTCTSATACTEKTDLNFPSVGYYKVDSYIVACKSLDNVGTSVACEEITKPTNNCSHETVGELVSISGGKYGLCLAEYEVGETPKYPTLDFLDSGVDAEEYLVKHMPKGEDSENDNRVFNFDITMNYYIVEHSVNSITLKKPSTAYVDKCALAESSKIIDRKTDFCSDGAGRYFNCLANSGKCISSLQSTPDVQELNNESCVSFTDENDSSKIKYKGNCKITSSSIEYYLIDSSSEAIIKDTSSGKIIQIKTSGEYFEKNADAIDTKGYYLNADVSKKQEYPMILCDGSNSGCKFVSKEEIIPGYYITNPKSSGTATAIKCTSSNICSVDTGGSNNGNINISGIDVKLYIDGSNDHSFDITNGVDKEYILLNVEAEAFPGVTVAGNYAVKMNVNKLETDETVAVGTILLSEKKSKCEDAEDNETVKKEDGKFYYCAGGIELPMVQSGGAIFGIFDSTDNEYKILQIGETGVTKLPKTDADIATYEGYYINRSNGGTGLIFCYKSTEDSQGETVPAYLKCENKSPTMKDKYEVFINKESGFPVSSGSSATLDAKIIICSSEKCSVPEKSDSKYKYEGKELDASHYFINHENEKVDSLIKCSSIGGDTDTCNLVKGDSLKVNFYINGIEDLSLIKCSKTKDDEDNEVISCETVGDVVKYGYYNSHDESKYIYCNNERCTEQAPDVEKSFINSDGTSKKFIISCAEDSGIKCKEVEAKDYYLDSSLTEGWNLLKCDENGCTKVEGVNRGVYISDNGKKLISCGVTGTDKKHACSVVKVDSPTGENQKYYLNGDSDAGNPIITSIKDEEPAAAKKKRADKFKWASMTEKPKADDIFINGNADTNKYKYGLILCSENDCTEIEDTNGKSYISINNGEIIKCTTKCDKDSSFLRAGEASGTTNNFVIDKSTAQIMTTGSGALVICTSDGSKWTCESKSGGNTYYTNSFDTVKLLVATDSTYTIKSAEDMGENGYFINNDDDVYQCDGSTCLALSSYEENCASDKNGLMTKSGEVCLEHTNDSDKKASRNSNKLYIFKSNGFPGTTNGDLIMIYASEKKIVEVKPTSDAYYLIGEDLYPVTSDELGTVYKYTASSKSLQKLNPQVTTYYPNSDESTVKKYQNIKFECKLSQRSGDDVYCLKTGSNGKVALNSCEKNCDGTCYEITHKAGYYLPYEKSFLIDCSSGCRVNNNLSEGYYKSEDAANTLIRCNKSAEGYRCEYEPIINNGYYIGASKNLIKCTDGTCEEVNDATKGRYVSAESGKALTYCTGQNKNLICTSDSKPAIGYYLNGDKKVNPLIICTSDSSGKVTCSDIAIPNKGYFINSAYKSTTDADDDKYLIDCSDGKLCKLATPYAKGYYVNGVNKQLIYCKSVDDCSEYEGKGWYLEGNVDTPPIYCDGTCSNKSIDELKKGFYINGDTNTNKIYPLYENNNGKFETYPKGNDDKFTGWYINAGSTSSNDKILECVDGIIRNCTPKAVATDCVNGKFFENGGVIKWCINNNEVNLLAAGESTRYVYANISSKNLFSWISDTTGYLKFEISENYVKQNKINGYSYDKDNDQLYYCNGFGSGVCNLLKSSEITPGYYINYSDNAIIICGKDKDSLCTNVNKESLKGSDAKNKYDVIIGNDNKKSTFDNLYLCSASTDQDPVIMSKVTSETLYALPNYKTKEFPKPKGESYARYILVDVNKYYVKFRENIEEVPKCTNDESNDDIDENKVCLNDGKLYYVKTQKAVGYSSTANIPVNTSYIKKEIEYDADTNSGYFEYTGDETNNILNKVYIKKIDNTRTEFKYECPIKGVCIRREKAKEPILGYQLENGIPVEKVRGENSKEVSKKFMPGIYIKHDGIKRDTKEVISCSYNSFFNVICEIINKSSSGISVTEKGITVGNIQSSKLFTKLVGTKVRRNSKRGLLEKRESEEVLILKELSSASYNEATFSESTNIFLTADLKKITNEVLTKTEEEKVTGYTCNQEGECIEIKKDGNKKYLLNSAQAGNSKNAVVVCGSIESKGRCRFIDATNGSVYENYAATSSADAIITCTSDGCRTAAVENIGSLPNCKKNALNVVEKEASSGSCIRADNSKPLLDGQHCIFEGVIYEYKEYEEVGIDNCKAISDIGIKLFDATYREISISRVAENHYGAVLYNCPTASGGCYVTYGYIAGTTTTTTSYSICNRDGCIYKSDLTELKENCAEAGEGSLIYTSKTIKLCKTNGSVNTAGYYPVAISSNDNFPTAIFGDNILVDIEISLNIATYTLVLNDGYILLDNKNKILNSNTSPSPSKVDMEGTSSASIYNCKSADRLCKKIDNPEYGYYRSSSFSTDLITVKLESNNKIASITPIESITIKFTENNEENKYYSVPVSTGFPGYTYGVIAEASKYSIIPIKVDNYVLLNTYENRLATKNEARDMKNLFLCNSSVGKCVSSEIEDGWYVSGQNGYEAIVCEKGSCSMKETINRSCSGEGDFIITDNTYNICILKDKSISKFKLSENAGKVSELTSNRIVFPNSKSYIVVNINSVKGIGYRDAESGTTPSGITVCKSFSSTTGVCIKSDGKVLENDEYCLFGTKIYANTTESGISSCSQKFTTGVNVEMFYGSRWVKSITISDPSTFYGAQLFYCSNGECRLTTGYKKLNKIFKCNFGVCEQATNTGTENGDLVSQKLKIGDTNKSFEKDKYYYISGSNNFPGAENYKSFIIEMSDTYAVPFVGNGYYLISSSNAILSKDPKDTDFTTEKNNKLYYCNNIDKNCEIIDNSSGKLAENAFYKNAASSDPSKRAIIGCYNSICVIAQDGIIFDENETSCKYAGMLIRTTSEPDDKGERTYGEYKFCKSRQSAPVTSDVNNSKYYMVQIARNDTFASVALKNEIEYETVKRNIIVEVGNGYISQYEKEGYILFNPTTNEIVETVGSNRGTLYSCKRSKNYEGASNYSYACDLVNNINNGWYFNKIYGDKRVIRCIDGACTIIEVNESDKCNSKGSLIYNKGFKICQTLNKQIDVSNISESYNIVMEVSLLNEFPGMKTNNTEILLSVNKDSIYQIKMKTNVVVNDGNTLISNAEGNLYECYSDGHCDINKIPKDNYYLKSDSDGKDVELIKCNERKCKVISNEEGDGKGNKEGFRVSANTRAPLIQCVKPGTLNNDGTFVASGIAECKEKEFKEGWFINSGSDSNNYPLIECTKEFGCITKASEGDGWYLNAGASTTYSKIGGYYYPIIKCENGNCNYITEEFEKECKKGGTMVMPSNGNYKLCKEEGKFIEFSRTSTIEIINNEGSKTAVETFSNKIVNAGNGFYYKGNVMYECSGTCTELNGDDKNGIYVYDKISSILMIATCSEGNCSWSNIKNEGNYFIDDKKYLVTNKATGVSEIYECIKNSVTKNIVCEEVLENNSRGYFFNSEIIDQDGKQEELLYLCEGNSCEVEENVPKCTELTYKKNYCYISYVDEENTEEYNGKEPIIEGGSMCIDKNTYYFAISEINTGIDKSNCVPKTSDQNNNYYQVTNGSGVTTIYLQNKYNTRRVSINNSVINGINKNSVIITTNKNSNNALLLEDNYNYVSCINQKCELNKLTTCSYNFQTEKCSVSSGSVNPGQLCISSEKQLYFALERLTSSGGKCVNHNTGWSYSLGSNTVEPDYSIVDASKEKYDDIWFVVEGKMYKIESNNDIYLQKEGVYLIDSANKKVDIGKNVDISKESQFKLYICNSAGCKVKNSCNNGINYEYIYDSINGKVIQCDPKSNTINYIEGNGYYLNSAWEDVVKCTKGVCIEYNTDIGMEGYYYDAGNTEKIIKCTRNGTTFKCINEDIISCTYVAKSNRCSSSVDLKRNSYCVYVNKVKGKIIGNPVMLYVPDFIKANDEGKCIENEGTDEYYYHYRKSKFLGNDERDEIIKYSKGAIVSLYEKDIGYYIITTNTRKGITANTNLNQSRMYECTQNGCTEQRNPENDRIYINKASIEKLVRYHSNGKYWEVMKRHCVKSTINVGQCELPNSGIKEGDIIYLFENGDINPEFLASKVSLTIRSTLIEENNDKIENTKYQYFNTDKLMYLLNSNNQSFDPVKESGNYMFEKSSNYHNLIPYRSTVNTTDTTRIQIYSYGGSWNVKNEFKFENFDEGYYWNKADLNGEGIVIQVMNVPTKKEVEEENTLIKREEDEKEIKISKREDEESVYKFKAVLNKCVSIKKGVCTSAQDGKNLGKGDVCVVVDGEFRGLYLAIDNIAKNSNNNNCIRYDNGNGYLYVAGKNEFSGEPLRKSVSNAIEFAGQPLVKTIIKVKEDSINAFTEKNTFGYYVIEKNEKKQLSSTTTVDATGYYCGWEYDLILEGENVGKENPETKRFECNPVKASNKYFYTISGDIVYAKSDSKWNVETKRGYYFFNKEFVAATVTQDENGKNVADAILYNSSNVNRPGTYINSATTTPVVVENSSANKKSIVTDYKTCQVTGETCKSTVANVELSNGEVCYASNKSNSLFLVVVTEEENAGKKYNCYTGSEKIKYRYVNNMLYKLDGFSVQEVVKGYYILNKNWEEFSTTYPEVPPYVFNCDGSKCEVVKEKIDINSDVIVNAAGTGNNKLLRYYPSSLKFVNVFKPGYYLVNSNSEVTKISGNNDYVNKYYLDESGNLTQLPATFEFNNIYINNAKEGSLTRYYSEFESSKITLNTRTGYLEYEGTSNVGNEIKYVFIDRLYVQKQYHFEEVTNGLYAIKNNLAFENTEWTSLSSGSEICYYVNGSCDLNKLNTIKKQKYTINYSTRKPTVIEYSSTSGDWRIVDEDGIYFFFEDGYSITATDRRIDRVFEVLEGESIEITNDKNRLGYYRFNNLTIESNENRWEDAQVTIGTVVESKRVCQSYETDEIIDTNKLCHNEVLGVCIPKLNIENNSEENNCIFSDGRSIYYFLVGEKLYSVNDQSFRNIKKPGLYIVNNQKKIFEEKLETKAIVYSCDENSCKNENELSSGYYLNMANGGIDEPAILYYNKSRKTWRKTTDTGIYLFNSKGYAVGDGEDVAFAYVVKENGNEVYSVLENNENGVFINQCSEDENIIVEFSNQWEKAKKVPSCKISNGKVTSSEVMKVGDICIDNKKMVVITMDNGNKKRDDEYTYEGITAEGDEEKYGFNSSDQQIVKLVEGNMVKLNINGYAIIDKATHMALDSIEPSEADVYKCVNGKCSEVDVSSFKDKSNVINALSEDNPLVRFEDGKWAVETEEGYYFFKLDWNAVGNDDVVYGAVEVELDSNENPIQRDITNSNELGFYLNKASTESIIVNNDIEFWGKGSTLHKCNVTISEEGNICRTMKETKVETLSEGDYCYDGEKVFLLTAEASSEVSEINCISGSNEEPLYVTPDKVSNINEKDVGTKLIRLTDQSIKVVSPGIYIINENGTLIDNNGEEGEIEMHIYICDEEECSEESSMGENIKFLTEAGDIFEIDEKGRLEKVESEGLYFFKENGVACTAEGDIVESIIRLSIVDTKLVKEEVELDELSIGYYVNSANQKTVGEYDGEKWTISEIDCKYDEETNGCTSESSNLEIGEFCIIDGSIYVVNEFEEEKEIYKCIPGSDQTPLYLMKEDSKLMIIKEKSVGIVDDDGYYAINANSGEGLKSDSATVAKFFKCEAGYECNEVKPEKSSSYLNKAVENSNIVKFNEKGSLKEAVTLENRCTVNNNSCTAEEGELAAGDICVNDNSLYLVKEDSQCVMAESNIETYQYVNNKIYRLVADTVVQKFDGYYFIDGNNRAITNVEDYGKPDTVGYMCSVKGECYEIAPIAERYFKDYTTIRDNKFKVIKYDPSKKSKREESSGYEIITKDGIYKLDDGSYCECETENNDEVSCKNIDEVGTKVTVDNEIVLCSKENKTIECVQATEGGYYLIGEVLMECSANEEGDQLKCEEVMKEGYFLADGKDVLYECVEKVEEVNVSQIDSELYEDIEMEEENENAEDDLTEENEVELKKRQESVPTVTEKEQTVTEGATETPTEVPEEPKGPIDVTCKVIECVEGTVVKSGGENSVDLYICKVVENTEEKPTETSKEETDEEDDGEEDEDEEITKYQWVSKDCESGNFLKKNDSYYECEDKKENIKEEYIEKPNEEHVVTEPKTPVTRTKTTTTTTTAAEEVTTTSTAETTTSSSEGKTTTTKKSSITTSTKSKPSDMTTTTTSKTTTSKTTVATTTTGSGASLRSMPSYTLFIVLFIFMIFLQY</sequence>
<name>A0A1Y2BKJ5_9FUNG</name>
<evidence type="ECO:0000256" key="1">
    <source>
        <dbReference type="SAM" id="MobiDB-lite"/>
    </source>
</evidence>
<feature type="region of interest" description="Disordered" evidence="1">
    <location>
        <begin position="6065"/>
        <end position="6090"/>
    </location>
</feature>
<accession>A0A1Y2BKJ5</accession>
<feature type="region of interest" description="Disordered" evidence="1">
    <location>
        <begin position="5976"/>
        <end position="6027"/>
    </location>
</feature>
<comment type="caution">
    <text evidence="4">The sequence shown here is derived from an EMBL/GenBank/DDBJ whole genome shotgun (WGS) entry which is preliminary data.</text>
</comment>
<keyword evidence="2" id="KW-0812">Transmembrane</keyword>
<feature type="chain" id="PRO_5013390789" evidence="3">
    <location>
        <begin position="23"/>
        <end position="6242"/>
    </location>
</feature>
<feature type="compositionally biased region" description="Basic and acidic residues" evidence="1">
    <location>
        <begin position="6125"/>
        <end position="6137"/>
    </location>
</feature>
<evidence type="ECO:0000313" key="4">
    <source>
        <dbReference type="EMBL" id="ORY35296.1"/>
    </source>
</evidence>
<keyword evidence="2" id="KW-1133">Transmembrane helix</keyword>
<feature type="compositionally biased region" description="Acidic residues" evidence="1">
    <location>
        <begin position="6075"/>
        <end position="6089"/>
    </location>
</feature>
<feature type="transmembrane region" description="Helical" evidence="2">
    <location>
        <begin position="6224"/>
        <end position="6240"/>
    </location>
</feature>
<dbReference type="EMBL" id="MCOG01000152">
    <property type="protein sequence ID" value="ORY35296.1"/>
    <property type="molecule type" value="Genomic_DNA"/>
</dbReference>
<proteinExistence type="predicted"/>
<evidence type="ECO:0000256" key="2">
    <source>
        <dbReference type="SAM" id="Phobius"/>
    </source>
</evidence>
<feature type="region of interest" description="Disordered" evidence="1">
    <location>
        <begin position="6125"/>
        <end position="6218"/>
    </location>
</feature>
<feature type="compositionally biased region" description="Low complexity" evidence="1">
    <location>
        <begin position="6138"/>
        <end position="6217"/>
    </location>
</feature>
<evidence type="ECO:0000256" key="3">
    <source>
        <dbReference type="SAM" id="SignalP"/>
    </source>
</evidence>